<dbReference type="Proteomes" id="UP000316727">
    <property type="component" value="Unassembled WGS sequence"/>
</dbReference>
<name>A0A501WL55_9BACT</name>
<dbReference type="RefSeq" id="WP_140619372.1">
    <property type="nucleotide sequence ID" value="NZ_VFRQ01000001.1"/>
</dbReference>
<comment type="caution">
    <text evidence="2">The sequence shown here is derived from an EMBL/GenBank/DDBJ whole genome shotgun (WGS) entry which is preliminary data.</text>
</comment>
<protein>
    <submittedName>
        <fullName evidence="2">Uncharacterized protein</fullName>
    </submittedName>
</protein>
<gene>
    <name evidence="2" type="ORF">FJM65_03325</name>
</gene>
<evidence type="ECO:0000313" key="2">
    <source>
        <dbReference type="EMBL" id="TPE46386.1"/>
    </source>
</evidence>
<feature type="region of interest" description="Disordered" evidence="1">
    <location>
        <begin position="1"/>
        <end position="30"/>
    </location>
</feature>
<feature type="compositionally biased region" description="Basic and acidic residues" evidence="1">
    <location>
        <begin position="71"/>
        <end position="82"/>
    </location>
</feature>
<feature type="region of interest" description="Disordered" evidence="1">
    <location>
        <begin position="123"/>
        <end position="166"/>
    </location>
</feature>
<sequence>MDSNYSNQSKAFGGQSASKPAPTSLREKEDWPLYYGRDHGSMRGNDYYGTQSFANDYARGQFSASTFGGGGKEKRQNASREVEYEEFPDYSNRPTYGSFAGSRAYTNFMDYNYGYAREGKGAATYNTRDKDRASNVLGSRPALQEERPRFRSPNQRMYSENDGRRR</sequence>
<feature type="region of interest" description="Disordered" evidence="1">
    <location>
        <begin position="64"/>
        <end position="96"/>
    </location>
</feature>
<keyword evidence="3" id="KW-1185">Reference proteome</keyword>
<proteinExistence type="predicted"/>
<dbReference type="EMBL" id="VFRQ01000001">
    <property type="protein sequence ID" value="TPE46386.1"/>
    <property type="molecule type" value="Genomic_DNA"/>
</dbReference>
<accession>A0A501WL55</accession>
<feature type="compositionally biased region" description="Polar residues" evidence="1">
    <location>
        <begin position="1"/>
        <end position="18"/>
    </location>
</feature>
<evidence type="ECO:0000313" key="3">
    <source>
        <dbReference type="Proteomes" id="UP000316727"/>
    </source>
</evidence>
<reference evidence="2 3" key="1">
    <citation type="submission" date="2019-06" db="EMBL/GenBank/DDBJ databases">
        <title>A novel bacterium of genus Pontibacter, isolated from marine sediment.</title>
        <authorList>
            <person name="Huang H."/>
            <person name="Mo K."/>
            <person name="Hu Y."/>
        </authorList>
    </citation>
    <scope>NUCLEOTIDE SEQUENCE [LARGE SCALE GENOMIC DNA]</scope>
    <source>
        <strain evidence="2 3">HB172049</strain>
    </source>
</reference>
<organism evidence="2 3">
    <name type="scientific">Pontibacter mangrovi</name>
    <dbReference type="NCBI Taxonomy" id="2589816"/>
    <lineage>
        <taxon>Bacteria</taxon>
        <taxon>Pseudomonadati</taxon>
        <taxon>Bacteroidota</taxon>
        <taxon>Cytophagia</taxon>
        <taxon>Cytophagales</taxon>
        <taxon>Hymenobacteraceae</taxon>
        <taxon>Pontibacter</taxon>
    </lineage>
</organism>
<evidence type="ECO:0000256" key="1">
    <source>
        <dbReference type="SAM" id="MobiDB-lite"/>
    </source>
</evidence>
<dbReference type="OrthoDB" id="850974at2"/>
<dbReference type="AlphaFoldDB" id="A0A501WL55"/>